<feature type="compositionally biased region" description="Acidic residues" evidence="1">
    <location>
        <begin position="98"/>
        <end position="122"/>
    </location>
</feature>
<keyword evidence="3" id="KW-1185">Reference proteome</keyword>
<feature type="compositionally biased region" description="Polar residues" evidence="1">
    <location>
        <begin position="1"/>
        <end position="20"/>
    </location>
</feature>
<feature type="region of interest" description="Disordered" evidence="1">
    <location>
        <begin position="1"/>
        <end position="122"/>
    </location>
</feature>
<name>M7TPP6_EUTLA</name>
<evidence type="ECO:0000313" key="3">
    <source>
        <dbReference type="Proteomes" id="UP000012174"/>
    </source>
</evidence>
<dbReference type="KEGG" id="ela:UCREL1_1067"/>
<gene>
    <name evidence="2" type="ORF">UCREL1_1067</name>
</gene>
<feature type="compositionally biased region" description="Basic and acidic residues" evidence="1">
    <location>
        <begin position="66"/>
        <end position="76"/>
    </location>
</feature>
<organism evidence="2 3">
    <name type="scientific">Eutypa lata (strain UCR-EL1)</name>
    <name type="common">Grapevine dieback disease fungus</name>
    <name type="synonym">Eutypa armeniacae</name>
    <dbReference type="NCBI Taxonomy" id="1287681"/>
    <lineage>
        <taxon>Eukaryota</taxon>
        <taxon>Fungi</taxon>
        <taxon>Dikarya</taxon>
        <taxon>Ascomycota</taxon>
        <taxon>Pezizomycotina</taxon>
        <taxon>Sordariomycetes</taxon>
        <taxon>Xylariomycetidae</taxon>
        <taxon>Xylariales</taxon>
        <taxon>Diatrypaceae</taxon>
        <taxon>Eutypa</taxon>
    </lineage>
</organism>
<evidence type="ECO:0000256" key="1">
    <source>
        <dbReference type="SAM" id="MobiDB-lite"/>
    </source>
</evidence>
<accession>M7TPP6</accession>
<dbReference type="AlphaFoldDB" id="M7TPP6"/>
<dbReference type="STRING" id="1287681.M7TPP6"/>
<dbReference type="Proteomes" id="UP000012174">
    <property type="component" value="Unassembled WGS sequence"/>
</dbReference>
<reference evidence="3" key="1">
    <citation type="journal article" date="2013" name="Genome Announc.">
        <title>Draft genome sequence of the grapevine dieback fungus Eutypa lata UCR-EL1.</title>
        <authorList>
            <person name="Blanco-Ulate B."/>
            <person name="Rolshausen P.E."/>
            <person name="Cantu D."/>
        </authorList>
    </citation>
    <scope>NUCLEOTIDE SEQUENCE [LARGE SCALE GENOMIC DNA]</scope>
    <source>
        <strain evidence="3">UCR-EL1</strain>
    </source>
</reference>
<dbReference type="HOGENOM" id="CLU_1525146_0_0_1"/>
<dbReference type="eggNOG" id="ENOG502RS41">
    <property type="taxonomic scope" value="Eukaryota"/>
</dbReference>
<sequence>MRFGPSANSNSSSTDRNVTGTGEERPCDPVPARAPSTPYEDKRPPAIDDDSRDGVASAPVIRKRRPEPGETGERSAETGSGSEDNNNNNNHLHYRRDDDDEEEQEETTPCDVGVEDEEEGEEERVLSEIESGILDVFSDAYCNKHLMYGVLELILVRLMPELAQKGVIDLRAERLD</sequence>
<proteinExistence type="predicted"/>
<evidence type="ECO:0000313" key="2">
    <source>
        <dbReference type="EMBL" id="EMR71886.1"/>
    </source>
</evidence>
<dbReference type="EMBL" id="KB705561">
    <property type="protein sequence ID" value="EMR71886.1"/>
    <property type="molecule type" value="Genomic_DNA"/>
</dbReference>
<protein>
    <submittedName>
        <fullName evidence="2">Putative pxa domain-containing protein</fullName>
    </submittedName>
</protein>
<dbReference type="OrthoDB" id="5582218at2759"/>